<evidence type="ECO:0000256" key="4">
    <source>
        <dbReference type="ARBA" id="ARBA00022741"/>
    </source>
</evidence>
<dbReference type="FunFam" id="1.10.10.1140:FF:000001">
    <property type="entry name" value="Glutamine-dependent NAD(+) synthetase"/>
    <property type="match status" value="1"/>
</dbReference>
<dbReference type="PANTHER" id="PTHR23090">
    <property type="entry name" value="NH 3 /GLUTAMINE-DEPENDENT NAD + SYNTHETASE"/>
    <property type="match status" value="1"/>
</dbReference>
<reference evidence="12 13" key="1">
    <citation type="submission" date="2017-10" db="EMBL/GenBank/DDBJ databases">
        <title>Draft genome of Longibacter Salinarum.</title>
        <authorList>
            <person name="Goh K.M."/>
            <person name="Shamsir M.S."/>
            <person name="Lim S.W."/>
        </authorList>
    </citation>
    <scope>NUCLEOTIDE SEQUENCE [LARGE SCALE GENOMIC DNA]</scope>
    <source>
        <strain evidence="12 13">KCTC 52045</strain>
    </source>
</reference>
<dbReference type="Gene3D" id="1.10.10.1140">
    <property type="entry name" value="Glutamine-dependent NAD+ synthetase, C-terminal domain"/>
    <property type="match status" value="1"/>
</dbReference>
<dbReference type="EMBL" id="PDEQ01000001">
    <property type="protein sequence ID" value="PEN15135.1"/>
    <property type="molecule type" value="Genomic_DNA"/>
</dbReference>
<dbReference type="GO" id="GO:0003952">
    <property type="term" value="F:NAD+ synthase (glutamine-hydrolyzing) activity"/>
    <property type="evidence" value="ECO:0007669"/>
    <property type="project" value="UniProtKB-UniRule"/>
</dbReference>
<organism evidence="12 13">
    <name type="scientific">Longibacter salinarum</name>
    <dbReference type="NCBI Taxonomy" id="1850348"/>
    <lineage>
        <taxon>Bacteria</taxon>
        <taxon>Pseudomonadati</taxon>
        <taxon>Rhodothermota</taxon>
        <taxon>Rhodothermia</taxon>
        <taxon>Rhodothermales</taxon>
        <taxon>Salisaetaceae</taxon>
        <taxon>Longibacter</taxon>
    </lineage>
</organism>
<dbReference type="SUPFAM" id="SSF56317">
    <property type="entry name" value="Carbon-nitrogen hydrolase"/>
    <property type="match status" value="1"/>
</dbReference>
<proteinExistence type="inferred from homology"/>
<evidence type="ECO:0000313" key="12">
    <source>
        <dbReference type="EMBL" id="PEN15135.1"/>
    </source>
</evidence>
<comment type="similarity">
    <text evidence="9">Belongs to the NAD synthetase family.</text>
</comment>
<comment type="pathway">
    <text evidence="1 7 8">Cofactor biosynthesis; NAD(+) biosynthesis; NAD(+) from deamido-NAD(+) (L-Gln route): step 1/1.</text>
</comment>
<comment type="function">
    <text evidence="7">Catalyzes the ATP-dependent amidation of deamido-NAD to form NAD. Uses L-glutamine as a nitrogen source.</text>
</comment>
<dbReference type="GO" id="GO:0005524">
    <property type="term" value="F:ATP binding"/>
    <property type="evidence" value="ECO:0007669"/>
    <property type="project" value="UniProtKB-UniRule"/>
</dbReference>
<feature type="active site" description="Proton acceptor; for glutaminase activity" evidence="7">
    <location>
        <position position="54"/>
    </location>
</feature>
<protein>
    <recommendedName>
        <fullName evidence="7 8">Glutamine-dependent NAD(+) synthetase</fullName>
        <ecNumber evidence="7 8">6.3.5.1</ecNumber>
    </recommendedName>
    <alternativeName>
        <fullName evidence="7 8">NAD(+) synthase [glutamine-hydrolyzing]</fullName>
    </alternativeName>
</protein>
<dbReference type="OrthoDB" id="9803818at2"/>
<sequence>MNRPFSSLYSHDFVRVAVGVPRMRVAEPSTNAERTIALARRADDQHAGLVLFPEMGLTCYTNDDLFHQDALLEAARDALKHVRDASQELRPLLLVGLPLRVEGQLFNAAVAVHRGRILGVSPKTYLPNYREFYEKRQFTPGGQATFDSVQLFGETVPFGNNLMYDASTLDGFTVFPEICEDVWTPIPPSTYAAMGGATICANLSASNITMGKASYRRQLCANQSGRCLSAYLYAASGPGESTTDMAWDGHALIYENARRMAESERFAEKEQLITADIDVGRLQQERMRMTSFNDNAAEHRERIQSLRRIPFDFDVPAEAVPLKRTLERYPYVPANPALRDERCREAYNIQVQGLAQRLRATGIEKLVIGISGGLDSTQALLVAARTMDQLGLPRENILGYTLPGYATSDRTRENSHRLMDALGISSREIDITPLTEAMFDALDHPFHRGEDVYDITFENVQAGARTSLLFRLANHEGGMVVGTGDLSELALGWATYGVGDHMSHYAVNASVPKTLISHLIEWVCETDPFGDEATDVLRSILNTEISPELVPGSGDGEEPSQSSEDIVGPYPLQDFNLYYISRFGFRPSKVAFLSHHAFGPGSTDRVPGVESEEYDLATIKSWLRFFIERFFQFSQFKRSAIPNAPKVGSGGSLSPRGDWRAPSDASAKAWLDELENVPDQA</sequence>
<dbReference type="Gene3D" id="3.40.50.620">
    <property type="entry name" value="HUPs"/>
    <property type="match status" value="1"/>
</dbReference>
<dbReference type="Proteomes" id="UP000220102">
    <property type="component" value="Unassembled WGS sequence"/>
</dbReference>
<gene>
    <name evidence="7" type="primary">nadE</name>
    <name evidence="12" type="ORF">CRI94_02280</name>
</gene>
<feature type="active site" description="Nucleophile; for glutaminase activity" evidence="7">
    <location>
        <position position="179"/>
    </location>
</feature>
<evidence type="ECO:0000256" key="10">
    <source>
        <dbReference type="SAM" id="MobiDB-lite"/>
    </source>
</evidence>
<dbReference type="InterPro" id="IPR003694">
    <property type="entry name" value="NAD_synthase"/>
</dbReference>
<evidence type="ECO:0000256" key="2">
    <source>
        <dbReference type="ARBA" id="ARBA00007145"/>
    </source>
</evidence>
<feature type="binding site" evidence="7">
    <location>
        <position position="483"/>
    </location>
    <ligand>
        <name>ATP</name>
        <dbReference type="ChEBI" id="CHEBI:30616"/>
    </ligand>
</feature>
<dbReference type="HAMAP" id="MF_02090">
    <property type="entry name" value="NadE_glutamine_dep"/>
    <property type="match status" value="1"/>
</dbReference>
<dbReference type="InterPro" id="IPR014729">
    <property type="entry name" value="Rossmann-like_a/b/a_fold"/>
</dbReference>
<comment type="caution">
    <text evidence="12">The sequence shown here is derived from an EMBL/GenBank/DDBJ whole genome shotgun (WGS) entry which is preliminary data.</text>
</comment>
<dbReference type="GO" id="GO:0004359">
    <property type="term" value="F:glutaminase activity"/>
    <property type="evidence" value="ECO:0007669"/>
    <property type="project" value="InterPro"/>
</dbReference>
<feature type="binding site" evidence="7">
    <location>
        <begin position="493"/>
        <end position="496"/>
    </location>
    <ligand>
        <name>deamido-NAD(+)</name>
        <dbReference type="ChEBI" id="CHEBI:58437"/>
        <note>ligand shared between two neighboring subunits</note>
    </ligand>
</feature>
<evidence type="ECO:0000256" key="7">
    <source>
        <dbReference type="HAMAP-Rule" id="MF_02090"/>
    </source>
</evidence>
<feature type="region of interest" description="Disordered" evidence="10">
    <location>
        <begin position="547"/>
        <end position="566"/>
    </location>
</feature>
<dbReference type="GO" id="GO:0008795">
    <property type="term" value="F:NAD+ synthase activity"/>
    <property type="evidence" value="ECO:0007669"/>
    <property type="project" value="UniProtKB-UniRule"/>
</dbReference>
<dbReference type="NCBIfam" id="TIGR00552">
    <property type="entry name" value="nadE"/>
    <property type="match status" value="1"/>
</dbReference>
<dbReference type="InterPro" id="IPR003010">
    <property type="entry name" value="C-N_Hydrolase"/>
</dbReference>
<dbReference type="UniPathway" id="UPA00253">
    <property type="reaction ID" value="UER00334"/>
</dbReference>
<feature type="binding site" evidence="7">
    <location>
        <position position="459"/>
    </location>
    <ligand>
        <name>deamido-NAD(+)</name>
        <dbReference type="ChEBI" id="CHEBI:58437"/>
        <note>ligand shared between two neighboring subunits</note>
    </ligand>
</feature>
<feature type="active site" description="For glutaminase activity" evidence="7">
    <location>
        <position position="123"/>
    </location>
</feature>
<dbReference type="AlphaFoldDB" id="A0A2A8D2F9"/>
<accession>A0A2A8D2F9</accession>
<evidence type="ECO:0000256" key="3">
    <source>
        <dbReference type="ARBA" id="ARBA00022598"/>
    </source>
</evidence>
<dbReference type="CDD" id="cd00553">
    <property type="entry name" value="NAD_synthase"/>
    <property type="match status" value="1"/>
</dbReference>
<evidence type="ECO:0000313" key="13">
    <source>
        <dbReference type="Proteomes" id="UP000220102"/>
    </source>
</evidence>
<feature type="binding site" evidence="7">
    <location>
        <position position="488"/>
    </location>
    <ligand>
        <name>deamido-NAD(+)</name>
        <dbReference type="ChEBI" id="CHEBI:58437"/>
        <note>ligand shared between two neighboring subunits</note>
    </ligand>
</feature>
<feature type="binding site" evidence="7">
    <location>
        <position position="206"/>
    </location>
    <ligand>
        <name>L-glutamine</name>
        <dbReference type="ChEBI" id="CHEBI:58359"/>
    </ligand>
</feature>
<keyword evidence="4 7" id="KW-0547">Nucleotide-binding</keyword>
<keyword evidence="6 7" id="KW-0520">NAD</keyword>
<name>A0A2A8D2F9_9BACT</name>
<dbReference type="GO" id="GO:0009435">
    <property type="term" value="P:NAD+ biosynthetic process"/>
    <property type="evidence" value="ECO:0007669"/>
    <property type="project" value="UniProtKB-UniRule"/>
</dbReference>
<dbReference type="NCBIfam" id="NF002730">
    <property type="entry name" value="PRK02628.1"/>
    <property type="match status" value="1"/>
</dbReference>
<dbReference type="Pfam" id="PF02540">
    <property type="entry name" value="NAD_synthase"/>
    <property type="match status" value="1"/>
</dbReference>
<dbReference type="FunFam" id="3.40.50.620:FF:000155">
    <property type="entry name" value="Glutamine-dependent NAD(+) synthetase"/>
    <property type="match status" value="1"/>
</dbReference>
<dbReference type="PIRSF" id="PIRSF006630">
    <property type="entry name" value="NADS_GAT"/>
    <property type="match status" value="1"/>
</dbReference>
<dbReference type="CDD" id="cd07570">
    <property type="entry name" value="GAT_Gln-NAD-synth"/>
    <property type="match status" value="1"/>
</dbReference>
<feature type="binding site" evidence="7">
    <location>
        <position position="129"/>
    </location>
    <ligand>
        <name>L-glutamine</name>
        <dbReference type="ChEBI" id="CHEBI:58359"/>
    </ligand>
</feature>
<feature type="domain" description="CN hydrolase" evidence="11">
    <location>
        <begin position="14"/>
        <end position="279"/>
    </location>
</feature>
<dbReference type="GO" id="GO:0005737">
    <property type="term" value="C:cytoplasm"/>
    <property type="evidence" value="ECO:0007669"/>
    <property type="project" value="InterPro"/>
</dbReference>
<keyword evidence="13" id="KW-1185">Reference proteome</keyword>
<feature type="binding site" evidence="7">
    <location>
        <position position="637"/>
    </location>
    <ligand>
        <name>deamido-NAD(+)</name>
        <dbReference type="ChEBI" id="CHEBI:58437"/>
        <note>ligand shared between two neighboring subunits</note>
    </ligand>
</feature>
<dbReference type="InterPro" id="IPR022310">
    <property type="entry name" value="NAD/GMP_synthase"/>
</dbReference>
<feature type="binding site" evidence="7">
    <location>
        <begin position="369"/>
        <end position="376"/>
    </location>
    <ligand>
        <name>ATP</name>
        <dbReference type="ChEBI" id="CHEBI:30616"/>
    </ligand>
</feature>
<dbReference type="PROSITE" id="PS50263">
    <property type="entry name" value="CN_HYDROLASE"/>
    <property type="match status" value="1"/>
</dbReference>
<evidence type="ECO:0000256" key="6">
    <source>
        <dbReference type="ARBA" id="ARBA00023027"/>
    </source>
</evidence>
<evidence type="ECO:0000256" key="8">
    <source>
        <dbReference type="PIRNR" id="PIRNR006630"/>
    </source>
</evidence>
<dbReference type="Gene3D" id="3.60.110.10">
    <property type="entry name" value="Carbon-nitrogen hydrolase"/>
    <property type="match status" value="1"/>
</dbReference>
<evidence type="ECO:0000256" key="9">
    <source>
        <dbReference type="RuleBase" id="RU003811"/>
    </source>
</evidence>
<dbReference type="SUPFAM" id="SSF52402">
    <property type="entry name" value="Adenine nucleotide alpha hydrolases-like"/>
    <property type="match status" value="1"/>
</dbReference>
<feature type="binding site" evidence="7">
    <location>
        <position position="212"/>
    </location>
    <ligand>
        <name>L-glutamine</name>
        <dbReference type="ChEBI" id="CHEBI:58359"/>
    </ligand>
</feature>
<evidence type="ECO:0000256" key="5">
    <source>
        <dbReference type="ARBA" id="ARBA00022840"/>
    </source>
</evidence>
<comment type="catalytic activity">
    <reaction evidence="7 8">
        <text>deamido-NAD(+) + L-glutamine + ATP + H2O = L-glutamate + AMP + diphosphate + NAD(+) + H(+)</text>
        <dbReference type="Rhea" id="RHEA:24384"/>
        <dbReference type="ChEBI" id="CHEBI:15377"/>
        <dbReference type="ChEBI" id="CHEBI:15378"/>
        <dbReference type="ChEBI" id="CHEBI:29985"/>
        <dbReference type="ChEBI" id="CHEBI:30616"/>
        <dbReference type="ChEBI" id="CHEBI:33019"/>
        <dbReference type="ChEBI" id="CHEBI:57540"/>
        <dbReference type="ChEBI" id="CHEBI:58359"/>
        <dbReference type="ChEBI" id="CHEBI:58437"/>
        <dbReference type="ChEBI" id="CHEBI:456215"/>
        <dbReference type="EC" id="6.3.5.1"/>
    </reaction>
</comment>
<evidence type="ECO:0000256" key="1">
    <source>
        <dbReference type="ARBA" id="ARBA00005188"/>
    </source>
</evidence>
<dbReference type="InterPro" id="IPR041856">
    <property type="entry name" value="NAD+_synth_C"/>
</dbReference>
<dbReference type="InterPro" id="IPR036526">
    <property type="entry name" value="C-N_Hydrolase_sf"/>
</dbReference>
<dbReference type="Pfam" id="PF00795">
    <property type="entry name" value="CN_hydrolase"/>
    <property type="match status" value="1"/>
</dbReference>
<dbReference type="RefSeq" id="WP_098074033.1">
    <property type="nucleotide sequence ID" value="NZ_PDEQ01000001.1"/>
</dbReference>
<feature type="region of interest" description="Disordered" evidence="10">
    <location>
        <begin position="644"/>
        <end position="664"/>
    </location>
</feature>
<comment type="similarity">
    <text evidence="2 7 8">In the C-terminal section; belongs to the NAD synthetase family.</text>
</comment>
<dbReference type="InterPro" id="IPR014445">
    <property type="entry name" value="Gln-dep_NAD_synthase"/>
</dbReference>
<dbReference type="PANTHER" id="PTHR23090:SF9">
    <property type="entry name" value="GLUTAMINE-DEPENDENT NAD(+) SYNTHETASE"/>
    <property type="match status" value="1"/>
</dbReference>
<dbReference type="EC" id="6.3.5.1" evidence="7 8"/>
<keyword evidence="5 7" id="KW-0067">ATP-binding</keyword>
<keyword evidence="3 7" id="KW-0436">Ligase</keyword>
<evidence type="ECO:0000259" key="11">
    <source>
        <dbReference type="PROSITE" id="PS50263"/>
    </source>
</evidence>